<feature type="transmembrane region" description="Helical" evidence="9">
    <location>
        <begin position="31"/>
        <end position="52"/>
    </location>
</feature>
<protein>
    <recommendedName>
        <fullName evidence="12">Transporter</fullName>
    </recommendedName>
</protein>
<keyword evidence="6 9" id="KW-0472">Membrane</keyword>
<dbReference type="PANTHER" id="PTHR30561">
    <property type="entry name" value="SMR FAMILY PROTON-DEPENDENT DRUG EFFLUX TRANSPORTER SUGE"/>
    <property type="match status" value="1"/>
</dbReference>
<dbReference type="OrthoDB" id="9808638at2"/>
<dbReference type="GO" id="GO:0015199">
    <property type="term" value="F:amino-acid betaine transmembrane transporter activity"/>
    <property type="evidence" value="ECO:0007669"/>
    <property type="project" value="TreeGrafter"/>
</dbReference>
<keyword evidence="11" id="KW-1185">Reference proteome</keyword>
<dbReference type="GO" id="GO:0015297">
    <property type="term" value="F:antiporter activity"/>
    <property type="evidence" value="ECO:0007669"/>
    <property type="project" value="TreeGrafter"/>
</dbReference>
<evidence type="ECO:0008006" key="12">
    <source>
        <dbReference type="Google" id="ProtNLM"/>
    </source>
</evidence>
<dbReference type="SUPFAM" id="SSF103481">
    <property type="entry name" value="Multidrug resistance efflux transporter EmrE"/>
    <property type="match status" value="1"/>
</dbReference>
<gene>
    <name evidence="10" type="ORF">BFP76_06665</name>
</gene>
<feature type="transmembrane region" description="Helical" evidence="9">
    <location>
        <begin position="86"/>
        <end position="105"/>
    </location>
</feature>
<comment type="subcellular location">
    <subcellularLocation>
        <location evidence="1 8">Cell membrane</location>
        <topology evidence="1 8">Multi-pass membrane protein</topology>
    </subcellularLocation>
</comment>
<evidence type="ECO:0000256" key="2">
    <source>
        <dbReference type="ARBA" id="ARBA00022448"/>
    </source>
</evidence>
<keyword evidence="3" id="KW-1003">Cell membrane</keyword>
<organism evidence="10 11">
    <name type="scientific">Paramylibacter kogurei</name>
    <dbReference type="NCBI Taxonomy" id="1889778"/>
    <lineage>
        <taxon>Bacteria</taxon>
        <taxon>Pseudomonadati</taxon>
        <taxon>Pseudomonadota</taxon>
        <taxon>Alphaproteobacteria</taxon>
        <taxon>Rhodobacterales</taxon>
        <taxon>Paracoccaceae</taxon>
        <taxon>Paramylibacter</taxon>
    </lineage>
</organism>
<dbReference type="AlphaFoldDB" id="A0A2G5K602"/>
<sequence>MPIHYVYLIVAVIFETCGTASLKASEGFTKLYPSIGVVIGFAGAFYFLSLTLNYMPIGIVYAIWSGLGIVLITLIGLVFFKQHLDAPAYVGLALIMAGVLVINVFSRTNLH</sequence>
<dbReference type="EMBL" id="MDGM01000012">
    <property type="protein sequence ID" value="PIB24845.1"/>
    <property type="molecule type" value="Genomic_DNA"/>
</dbReference>
<dbReference type="InterPro" id="IPR000390">
    <property type="entry name" value="Small_drug/metabolite_transptr"/>
</dbReference>
<evidence type="ECO:0000256" key="4">
    <source>
        <dbReference type="ARBA" id="ARBA00022692"/>
    </source>
</evidence>
<dbReference type="InterPro" id="IPR045324">
    <property type="entry name" value="Small_multidrug_res"/>
</dbReference>
<evidence type="ECO:0000256" key="1">
    <source>
        <dbReference type="ARBA" id="ARBA00004651"/>
    </source>
</evidence>
<dbReference type="GO" id="GO:0005886">
    <property type="term" value="C:plasma membrane"/>
    <property type="evidence" value="ECO:0007669"/>
    <property type="project" value="UniProtKB-SubCell"/>
</dbReference>
<dbReference type="FunFam" id="1.10.3730.20:FF:000001">
    <property type="entry name" value="Quaternary ammonium compound resistance transporter SugE"/>
    <property type="match status" value="1"/>
</dbReference>
<feature type="transmembrane region" description="Helical" evidence="9">
    <location>
        <begin position="5"/>
        <end position="25"/>
    </location>
</feature>
<keyword evidence="4 8" id="KW-0812">Transmembrane</keyword>
<reference evidence="10 11" key="1">
    <citation type="submission" date="2016-08" db="EMBL/GenBank/DDBJ databases">
        <title>Draft genome of Amylibacter sp. strain 4G11.</title>
        <authorList>
            <person name="Wong S.-K."/>
            <person name="Hamasaki K."/>
            <person name="Yoshizawa S."/>
        </authorList>
    </citation>
    <scope>NUCLEOTIDE SEQUENCE [LARGE SCALE GENOMIC DNA]</scope>
    <source>
        <strain evidence="10 11">4G11</strain>
    </source>
</reference>
<dbReference type="Gene3D" id="1.10.3730.20">
    <property type="match status" value="1"/>
</dbReference>
<evidence type="ECO:0000313" key="11">
    <source>
        <dbReference type="Proteomes" id="UP000231516"/>
    </source>
</evidence>
<keyword evidence="2" id="KW-0813">Transport</keyword>
<evidence type="ECO:0000313" key="10">
    <source>
        <dbReference type="EMBL" id="PIB24845.1"/>
    </source>
</evidence>
<comment type="caution">
    <text evidence="10">The sequence shown here is derived from an EMBL/GenBank/DDBJ whole genome shotgun (WGS) entry which is preliminary data.</text>
</comment>
<feature type="transmembrane region" description="Helical" evidence="9">
    <location>
        <begin position="59"/>
        <end position="80"/>
    </location>
</feature>
<evidence type="ECO:0000256" key="9">
    <source>
        <dbReference type="SAM" id="Phobius"/>
    </source>
</evidence>
<dbReference type="PANTHER" id="PTHR30561:SF1">
    <property type="entry name" value="MULTIDRUG TRANSPORTER EMRE"/>
    <property type="match status" value="1"/>
</dbReference>
<dbReference type="GO" id="GO:0015220">
    <property type="term" value="F:choline transmembrane transporter activity"/>
    <property type="evidence" value="ECO:0007669"/>
    <property type="project" value="TreeGrafter"/>
</dbReference>
<dbReference type="RefSeq" id="WP_099593565.1">
    <property type="nucleotide sequence ID" value="NZ_MDGM01000012.1"/>
</dbReference>
<accession>A0A2G5K602</accession>
<evidence type="ECO:0000256" key="7">
    <source>
        <dbReference type="ARBA" id="ARBA00038032"/>
    </source>
</evidence>
<comment type="similarity">
    <text evidence="7 8">Belongs to the drug/metabolite transporter (DMT) superfamily. Small multidrug resistance (SMR) (TC 2.A.7.1) family.</text>
</comment>
<dbReference type="InterPro" id="IPR037185">
    <property type="entry name" value="EmrE-like"/>
</dbReference>
<keyword evidence="5 9" id="KW-1133">Transmembrane helix</keyword>
<evidence type="ECO:0000256" key="5">
    <source>
        <dbReference type="ARBA" id="ARBA00022989"/>
    </source>
</evidence>
<evidence type="ECO:0000256" key="8">
    <source>
        <dbReference type="RuleBase" id="RU003942"/>
    </source>
</evidence>
<evidence type="ECO:0000256" key="3">
    <source>
        <dbReference type="ARBA" id="ARBA00022475"/>
    </source>
</evidence>
<evidence type="ECO:0000256" key="6">
    <source>
        <dbReference type="ARBA" id="ARBA00023136"/>
    </source>
</evidence>
<dbReference type="GO" id="GO:1990961">
    <property type="term" value="P:xenobiotic detoxification by transmembrane export across the plasma membrane"/>
    <property type="evidence" value="ECO:0007669"/>
    <property type="project" value="UniProtKB-ARBA"/>
</dbReference>
<proteinExistence type="inferred from homology"/>
<dbReference type="Proteomes" id="UP000231516">
    <property type="component" value="Unassembled WGS sequence"/>
</dbReference>
<dbReference type="Pfam" id="PF00893">
    <property type="entry name" value="Multi_Drug_Res"/>
    <property type="match status" value="1"/>
</dbReference>
<name>A0A2G5K602_9RHOB</name>
<dbReference type="GO" id="GO:0031460">
    <property type="term" value="P:glycine betaine transport"/>
    <property type="evidence" value="ECO:0007669"/>
    <property type="project" value="TreeGrafter"/>
</dbReference>